<dbReference type="AlphaFoldDB" id="A0A927H3T3"/>
<evidence type="ECO:0000313" key="7">
    <source>
        <dbReference type="EMBL" id="MBD2866733.1"/>
    </source>
</evidence>
<keyword evidence="4" id="KW-0808">Transferase</keyword>
<evidence type="ECO:0000259" key="5">
    <source>
        <dbReference type="Pfam" id="PF04101"/>
    </source>
</evidence>
<dbReference type="EMBL" id="JACXJA010000068">
    <property type="protein sequence ID" value="MBD2866733.1"/>
    <property type="molecule type" value="Genomic_DNA"/>
</dbReference>
<dbReference type="GO" id="GO:0016020">
    <property type="term" value="C:membrane"/>
    <property type="evidence" value="ECO:0007669"/>
    <property type="project" value="UniProtKB-SubCell"/>
</dbReference>
<proteinExistence type="inferred from homology"/>
<evidence type="ECO:0000256" key="4">
    <source>
        <dbReference type="ARBA" id="ARBA00022679"/>
    </source>
</evidence>
<evidence type="ECO:0000259" key="6">
    <source>
        <dbReference type="Pfam" id="PF06925"/>
    </source>
</evidence>
<name>A0A927H3T3_9BACL</name>
<evidence type="ECO:0000256" key="3">
    <source>
        <dbReference type="ARBA" id="ARBA00022676"/>
    </source>
</evidence>
<evidence type="ECO:0000256" key="2">
    <source>
        <dbReference type="ARBA" id="ARBA00006962"/>
    </source>
</evidence>
<keyword evidence="8" id="KW-1185">Reference proteome</keyword>
<keyword evidence="3" id="KW-0328">Glycosyltransferase</keyword>
<protein>
    <submittedName>
        <fullName evidence="7">Glycosyltransferase</fullName>
    </submittedName>
</protein>
<dbReference type="PANTHER" id="PTHR43025">
    <property type="entry name" value="MONOGALACTOSYLDIACYLGLYCEROL SYNTHASE"/>
    <property type="match status" value="1"/>
</dbReference>
<dbReference type="RefSeq" id="WP_190932347.1">
    <property type="nucleotide sequence ID" value="NZ_JACXJA010000068.1"/>
</dbReference>
<comment type="similarity">
    <text evidence="2">Belongs to the glycosyltransferase 28 family.</text>
</comment>
<evidence type="ECO:0000256" key="1">
    <source>
        <dbReference type="ARBA" id="ARBA00004370"/>
    </source>
</evidence>
<dbReference type="InterPro" id="IPR050519">
    <property type="entry name" value="Glycosyltransf_28_UgtP"/>
</dbReference>
<dbReference type="Gene3D" id="3.40.50.2000">
    <property type="entry name" value="Glycogen Phosphorylase B"/>
    <property type="match status" value="1"/>
</dbReference>
<dbReference type="Pfam" id="PF04101">
    <property type="entry name" value="Glyco_tran_28_C"/>
    <property type="match status" value="1"/>
</dbReference>
<feature type="domain" description="Diacylglycerol glucosyltransferase N-terminal" evidence="6">
    <location>
        <begin position="16"/>
        <end position="181"/>
    </location>
</feature>
<feature type="domain" description="Glycosyl transferase family 28 C-terminal" evidence="5">
    <location>
        <begin position="230"/>
        <end position="357"/>
    </location>
</feature>
<dbReference type="GO" id="GO:0009247">
    <property type="term" value="P:glycolipid biosynthetic process"/>
    <property type="evidence" value="ECO:0007669"/>
    <property type="project" value="InterPro"/>
</dbReference>
<comment type="caution">
    <text evidence="7">The sequence shown here is derived from an EMBL/GenBank/DDBJ whole genome shotgun (WGS) entry which is preliminary data.</text>
</comment>
<evidence type="ECO:0000313" key="8">
    <source>
        <dbReference type="Proteomes" id="UP000639396"/>
    </source>
</evidence>
<dbReference type="GO" id="GO:0016758">
    <property type="term" value="F:hexosyltransferase activity"/>
    <property type="evidence" value="ECO:0007669"/>
    <property type="project" value="InterPro"/>
</dbReference>
<dbReference type="SUPFAM" id="SSF53756">
    <property type="entry name" value="UDP-Glycosyltransferase/glycogen phosphorylase"/>
    <property type="match status" value="1"/>
</dbReference>
<accession>A0A927H3T3</accession>
<dbReference type="InterPro" id="IPR007235">
    <property type="entry name" value="Glyco_trans_28_C"/>
</dbReference>
<dbReference type="PANTHER" id="PTHR43025:SF3">
    <property type="entry name" value="MONOGALACTOSYLDIACYLGLYCEROL SYNTHASE 1, CHLOROPLASTIC"/>
    <property type="match status" value="1"/>
</dbReference>
<dbReference type="Proteomes" id="UP000639396">
    <property type="component" value="Unassembled WGS sequence"/>
</dbReference>
<reference evidence="7" key="1">
    <citation type="submission" date="2020-09" db="EMBL/GenBank/DDBJ databases">
        <title>A novel bacterium of genus Paenibacillus, isolated from South China Sea.</title>
        <authorList>
            <person name="Huang H."/>
            <person name="Mo K."/>
            <person name="Hu Y."/>
        </authorList>
    </citation>
    <scope>NUCLEOTIDE SEQUENCE</scope>
    <source>
        <strain evidence="7">IB182363</strain>
    </source>
</reference>
<organism evidence="7 8">
    <name type="scientific">Paenibacillus oceani</name>
    <dbReference type="NCBI Taxonomy" id="2772510"/>
    <lineage>
        <taxon>Bacteria</taxon>
        <taxon>Bacillati</taxon>
        <taxon>Bacillota</taxon>
        <taxon>Bacilli</taxon>
        <taxon>Bacillales</taxon>
        <taxon>Paenibacillaceae</taxon>
        <taxon>Paenibacillus</taxon>
    </lineage>
</organism>
<sequence length="397" mass="43804">MNGKILLLSGPFGEGHKQAAQALLETCRLTRPTAEAVTVDFMEWTLPRLHGWSKAVFHQGVQKFPSVYGYLFRRTKKPSAFSTLTGRLRWYGLKRIAKLLAEVKPSVIVSTFPLAAAAMSAMKMAGLTDVPTVTVITDHTDHSYWVHPGTDRYVVGSEKVRSGLLEIGVPDYRITVTGIPVRPPFCTGGSSCKRPALRAKLGLRTDMPVLLMMGGGYGMMHEGMVRLMEEEARKGTSQVIVVCGHNEKLRTKLEERLNAAVPGHGVRLTGFVTNMEEYMAASDLIVTKPGGLTTTEAIAMRLPMVLFRPLPGQEEDNADFLTEAGVAVRARVERELVAVVGKLLDEPERLAAMRAHAERLHMETSSFHALDAIFSARHIPLPRWENSVVHSVYENAH</sequence>
<dbReference type="Pfam" id="PF06925">
    <property type="entry name" value="MGDG_synth"/>
    <property type="match status" value="1"/>
</dbReference>
<gene>
    <name evidence="7" type="ORF">IDH45_32670</name>
</gene>
<comment type="subcellular location">
    <subcellularLocation>
        <location evidence="1">Membrane</location>
    </subcellularLocation>
</comment>
<dbReference type="InterPro" id="IPR009695">
    <property type="entry name" value="Diacylglyc_glucosyltr_N"/>
</dbReference>